<dbReference type="Gene3D" id="2.40.128.280">
    <property type="match status" value="1"/>
</dbReference>
<name>A0A7J4YID9_9BACE</name>
<feature type="chain" id="PRO_5044658250" evidence="1">
    <location>
        <begin position="21"/>
        <end position="140"/>
    </location>
</feature>
<proteinExistence type="predicted"/>
<feature type="domain" description="Lipocalin-like" evidence="2">
    <location>
        <begin position="25"/>
        <end position="112"/>
    </location>
</feature>
<evidence type="ECO:0000313" key="3">
    <source>
        <dbReference type="EMBL" id="KAA5226384.1"/>
    </source>
</evidence>
<organism evidence="3 5">
    <name type="scientific">Bacteroides finegoldii</name>
    <dbReference type="NCBI Taxonomy" id="338188"/>
    <lineage>
        <taxon>Bacteria</taxon>
        <taxon>Pseudomonadati</taxon>
        <taxon>Bacteroidota</taxon>
        <taxon>Bacteroidia</taxon>
        <taxon>Bacteroidales</taxon>
        <taxon>Bacteroidaceae</taxon>
        <taxon>Bacteroides</taxon>
    </lineage>
</organism>
<evidence type="ECO:0000313" key="5">
    <source>
        <dbReference type="Proteomes" id="UP000421791"/>
    </source>
</evidence>
<dbReference type="GeneID" id="92987130"/>
<evidence type="ECO:0000313" key="6">
    <source>
        <dbReference type="Proteomes" id="UP000440198"/>
    </source>
</evidence>
<dbReference type="Pfam" id="PF12702">
    <property type="entry name" value="Lipocalin_3"/>
    <property type="match status" value="1"/>
</dbReference>
<keyword evidence="6" id="KW-1185">Reference proteome</keyword>
<reference evidence="5 6" key="1">
    <citation type="journal article" date="2019" name="Nat. Med.">
        <title>A library of human gut bacterial isolates paired with longitudinal multiomics data enables mechanistic microbiome research.</title>
        <authorList>
            <person name="Poyet M."/>
            <person name="Groussin M."/>
            <person name="Gibbons S.M."/>
            <person name="Avila-Pacheco J."/>
            <person name="Jiang X."/>
            <person name="Kearney S.M."/>
            <person name="Perrotta A.R."/>
            <person name="Berdy B."/>
            <person name="Zhao S."/>
            <person name="Lieberman T.D."/>
            <person name="Swanson P.K."/>
            <person name="Smith M."/>
            <person name="Roesemann S."/>
            <person name="Alexander J.E."/>
            <person name="Rich S.A."/>
            <person name="Livny J."/>
            <person name="Vlamakis H."/>
            <person name="Clish C."/>
            <person name="Bullock K."/>
            <person name="Deik A."/>
            <person name="Scott J."/>
            <person name="Pierce K.A."/>
            <person name="Xavier R.J."/>
            <person name="Alm E.J."/>
        </authorList>
    </citation>
    <scope>NUCLEOTIDE SEQUENCE [LARGE SCALE GENOMIC DNA]</scope>
    <source>
        <strain evidence="4 6">BIOML-A2</strain>
        <strain evidence="3 5">BIOML-A6</strain>
    </source>
</reference>
<sequence>MKKLLITAMALSCFAFSSYGQDKVEKKIIGKWCNPYTYKSTGELKGFEFKKGGKCSAINIPSLDLKTWKIDKDGYLIIEGFSKEDNGKVEVYKTRERIGLLSPDSLQLVTQEVNPRLAFLYLNTKSIKKLVTPEVAPKEK</sequence>
<dbReference type="RefSeq" id="WP_007757125.1">
    <property type="nucleotide sequence ID" value="NZ_JADOZO010000236.1"/>
</dbReference>
<keyword evidence="1" id="KW-0732">Signal</keyword>
<protein>
    <submittedName>
        <fullName evidence="3">Lipocalin family protein</fullName>
    </submittedName>
</protein>
<evidence type="ECO:0000259" key="2">
    <source>
        <dbReference type="Pfam" id="PF12702"/>
    </source>
</evidence>
<dbReference type="EMBL" id="VWAK01000063">
    <property type="protein sequence ID" value="KAA5226384.1"/>
    <property type="molecule type" value="Genomic_DNA"/>
</dbReference>
<dbReference type="Proteomes" id="UP000440198">
    <property type="component" value="Unassembled WGS sequence"/>
</dbReference>
<dbReference type="EMBL" id="VWAG01000067">
    <property type="protein sequence ID" value="KAA5252160.1"/>
    <property type="molecule type" value="Genomic_DNA"/>
</dbReference>
<evidence type="ECO:0000256" key="1">
    <source>
        <dbReference type="SAM" id="SignalP"/>
    </source>
</evidence>
<feature type="signal peptide" evidence="1">
    <location>
        <begin position="1"/>
        <end position="20"/>
    </location>
</feature>
<dbReference type="InterPro" id="IPR024311">
    <property type="entry name" value="Lipocalin-like"/>
</dbReference>
<gene>
    <name evidence="4" type="ORF">F2Z09_20450</name>
    <name evidence="3" type="ORF">F2Z22_21080</name>
</gene>
<comment type="caution">
    <text evidence="3">The sequence shown here is derived from an EMBL/GenBank/DDBJ whole genome shotgun (WGS) entry which is preliminary data.</text>
</comment>
<dbReference type="AlphaFoldDB" id="A0A7J4YID9"/>
<dbReference type="Proteomes" id="UP000421791">
    <property type="component" value="Unassembled WGS sequence"/>
</dbReference>
<accession>A0A7J4YID9</accession>
<evidence type="ECO:0000313" key="4">
    <source>
        <dbReference type="EMBL" id="KAA5252160.1"/>
    </source>
</evidence>